<sequence length="74" mass="8859">MFFDNVKFISGKESVPSTREILIAERFHFLREIIKNKTAITKNYFFSSNHIMIMFLQLNEFKIQFVNKIIQISI</sequence>
<accession>A0A3N2RR59</accession>
<organism evidence="1 2">
    <name type="scientific">Kluyvera ascorbata</name>
    <dbReference type="NCBI Taxonomy" id="51288"/>
    <lineage>
        <taxon>Bacteria</taxon>
        <taxon>Pseudomonadati</taxon>
        <taxon>Pseudomonadota</taxon>
        <taxon>Gammaproteobacteria</taxon>
        <taxon>Enterobacterales</taxon>
        <taxon>Enterobacteriaceae</taxon>
        <taxon>Kluyvera</taxon>
    </lineage>
</organism>
<name>A0A3N2RR59_9ENTR</name>
<dbReference type="Proteomes" id="UP000268051">
    <property type="component" value="Unassembled WGS sequence"/>
</dbReference>
<dbReference type="AlphaFoldDB" id="A0A3N2RR59"/>
<protein>
    <submittedName>
        <fullName evidence="1">Uncharacterized protein</fullName>
    </submittedName>
</protein>
<proteinExistence type="predicted"/>
<evidence type="ECO:0000313" key="1">
    <source>
        <dbReference type="EMBL" id="ROU09954.1"/>
    </source>
</evidence>
<gene>
    <name evidence="1" type="ORF">EB837_23135</name>
</gene>
<reference evidence="1 2" key="1">
    <citation type="submission" date="2018-10" db="EMBL/GenBank/DDBJ databases">
        <title>Horizontal transference of carbapenem resistance between Klebsiella pneumoniae and Kluyvera ascorbata during abdominal infection: a case report.</title>
        <authorList>
            <person name="Raro O.H.F."/>
            <person name="Lima-Morales D."/>
            <person name="Barth A.L."/>
            <person name="Paim T.G.S."/>
            <person name="Mott M.P."/>
            <person name="Riche C.V.W."/>
            <person name="Teixeira U.F."/>
            <person name="Waechter F."/>
            <person name="Dias C.A.G."/>
        </authorList>
    </citation>
    <scope>NUCLEOTIDE SEQUENCE [LARGE SCALE GENOMIC DNA]</scope>
    <source>
        <strain evidence="1 2">OT2</strain>
    </source>
</reference>
<comment type="caution">
    <text evidence="1">The sequence shown here is derived from an EMBL/GenBank/DDBJ whole genome shotgun (WGS) entry which is preliminary data.</text>
</comment>
<evidence type="ECO:0000313" key="2">
    <source>
        <dbReference type="Proteomes" id="UP000268051"/>
    </source>
</evidence>
<dbReference type="EMBL" id="RHFN01000036">
    <property type="protein sequence ID" value="ROU09954.1"/>
    <property type="molecule type" value="Genomic_DNA"/>
</dbReference>